<dbReference type="AlphaFoldDB" id="A0A0G1CM25"/>
<dbReference type="Gene3D" id="1.10.150.520">
    <property type="match status" value="1"/>
</dbReference>
<dbReference type="SFLD" id="SFLDS00003">
    <property type="entry name" value="Haloacid_Dehalogenase"/>
    <property type="match status" value="1"/>
</dbReference>
<evidence type="ECO:0000256" key="1">
    <source>
        <dbReference type="ARBA" id="ARBA00022801"/>
    </source>
</evidence>
<dbReference type="EMBL" id="LCFD01000008">
    <property type="protein sequence ID" value="KKS86564.1"/>
    <property type="molecule type" value="Genomic_DNA"/>
</dbReference>
<dbReference type="Pfam" id="PF00702">
    <property type="entry name" value="Hydrolase"/>
    <property type="match status" value="1"/>
</dbReference>
<dbReference type="SFLD" id="SFLDG01129">
    <property type="entry name" value="C1.5:_HAD__Beta-PGM__Phosphata"/>
    <property type="match status" value="1"/>
</dbReference>
<dbReference type="InterPro" id="IPR036412">
    <property type="entry name" value="HAD-like_sf"/>
</dbReference>
<dbReference type="STRING" id="1618446.UV61_C0008G0017"/>
<dbReference type="GO" id="GO:0016787">
    <property type="term" value="F:hydrolase activity"/>
    <property type="evidence" value="ECO:0007669"/>
    <property type="project" value="UniProtKB-KW"/>
</dbReference>
<dbReference type="PRINTS" id="PR00413">
    <property type="entry name" value="HADHALOGNASE"/>
</dbReference>
<comment type="caution">
    <text evidence="2">The sequence shown here is derived from an EMBL/GenBank/DDBJ whole genome shotgun (WGS) entry which is preliminary data.</text>
</comment>
<name>A0A0G1CM25_9BACT</name>
<dbReference type="NCBIfam" id="TIGR01549">
    <property type="entry name" value="HAD-SF-IA-v1"/>
    <property type="match status" value="1"/>
</dbReference>
<dbReference type="PANTHER" id="PTHR43316:SF3">
    <property type="entry name" value="HALOACID DEHALOGENASE, TYPE II (AFU_ORTHOLOGUE AFUA_2G07750)-RELATED"/>
    <property type="match status" value="1"/>
</dbReference>
<gene>
    <name evidence="2" type="ORF">UV61_C0008G0017</name>
</gene>
<dbReference type="Proteomes" id="UP000034050">
    <property type="component" value="Unassembled WGS sequence"/>
</dbReference>
<dbReference type="InterPro" id="IPR006439">
    <property type="entry name" value="HAD-SF_hydro_IA"/>
</dbReference>
<organism evidence="2 3">
    <name type="scientific">Candidatus Gottesmanbacteria bacterium GW2011_GWB1_43_11</name>
    <dbReference type="NCBI Taxonomy" id="1618446"/>
    <lineage>
        <taxon>Bacteria</taxon>
        <taxon>Candidatus Gottesmaniibacteriota</taxon>
    </lineage>
</organism>
<dbReference type="Gene3D" id="3.40.50.1000">
    <property type="entry name" value="HAD superfamily/HAD-like"/>
    <property type="match status" value="1"/>
</dbReference>
<sequence length="225" mass="25648">MANRFSQIKVLIWDFDGTFYKPNAALWQDVRQAEYQTIMNHTGWSKKKTVIEFEDTHKHKFGSATQVAAFLSRISIVEAAVEMENYFDRRKYVQRDEKLIALFAKLKNFRHFTLANGVIEKHKQTLAVLGINPEIFEEMVTSETVGVTKPNPKGFEYILDKTKLAPSAHLMIGDREAIDLVPAKQLGMKTCLVWSDEKSEIADATLSSVYEVSSLFLQNPQNPGM</sequence>
<reference evidence="2 3" key="1">
    <citation type="journal article" date="2015" name="Nature">
        <title>rRNA introns, odd ribosomes, and small enigmatic genomes across a large radiation of phyla.</title>
        <authorList>
            <person name="Brown C.T."/>
            <person name="Hug L.A."/>
            <person name="Thomas B.C."/>
            <person name="Sharon I."/>
            <person name="Castelle C.J."/>
            <person name="Singh A."/>
            <person name="Wilkins M.J."/>
            <person name="Williams K.H."/>
            <person name="Banfield J.F."/>
        </authorList>
    </citation>
    <scope>NUCLEOTIDE SEQUENCE [LARGE SCALE GENOMIC DNA]</scope>
</reference>
<keyword evidence="1 2" id="KW-0378">Hydrolase</keyword>
<dbReference type="SUPFAM" id="SSF56784">
    <property type="entry name" value="HAD-like"/>
    <property type="match status" value="1"/>
</dbReference>
<dbReference type="InterPro" id="IPR051540">
    <property type="entry name" value="S-2-haloacid_dehalogenase"/>
</dbReference>
<accession>A0A0G1CM25</accession>
<proteinExistence type="predicted"/>
<evidence type="ECO:0000313" key="3">
    <source>
        <dbReference type="Proteomes" id="UP000034050"/>
    </source>
</evidence>
<evidence type="ECO:0000313" key="2">
    <source>
        <dbReference type="EMBL" id="KKS86564.1"/>
    </source>
</evidence>
<dbReference type="PANTHER" id="PTHR43316">
    <property type="entry name" value="HYDROLASE, HALOACID DELAHOGENASE-RELATED"/>
    <property type="match status" value="1"/>
</dbReference>
<dbReference type="InterPro" id="IPR023214">
    <property type="entry name" value="HAD_sf"/>
</dbReference>
<protein>
    <submittedName>
        <fullName evidence="2">HAD superfamily (Subfamily IA) hydrolase, TIGR02253</fullName>
    </submittedName>
</protein>